<gene>
    <name evidence="6" type="ORF">APHIGO_LOCUS1543</name>
</gene>
<evidence type="ECO:0000256" key="1">
    <source>
        <dbReference type="ARBA" id="ARBA00004141"/>
    </source>
</evidence>
<dbReference type="Proteomes" id="UP001154329">
    <property type="component" value="Chromosome 1"/>
</dbReference>
<proteinExistence type="predicted"/>
<feature type="transmembrane region" description="Helical" evidence="5">
    <location>
        <begin position="20"/>
        <end position="40"/>
    </location>
</feature>
<dbReference type="EMBL" id="OU899034">
    <property type="protein sequence ID" value="CAH1711318.1"/>
    <property type="molecule type" value="Genomic_DNA"/>
</dbReference>
<evidence type="ECO:0000313" key="7">
    <source>
        <dbReference type="Proteomes" id="UP001154329"/>
    </source>
</evidence>
<comment type="subcellular location">
    <subcellularLocation>
        <location evidence="1">Membrane</location>
        <topology evidence="1">Multi-pass membrane protein</topology>
    </subcellularLocation>
</comment>
<dbReference type="GO" id="GO:0022857">
    <property type="term" value="F:transmembrane transporter activity"/>
    <property type="evidence" value="ECO:0007669"/>
    <property type="project" value="InterPro"/>
</dbReference>
<evidence type="ECO:0000256" key="4">
    <source>
        <dbReference type="ARBA" id="ARBA00023136"/>
    </source>
</evidence>
<dbReference type="Gene3D" id="1.20.1250.20">
    <property type="entry name" value="MFS general substrate transporter like domains"/>
    <property type="match status" value="1"/>
</dbReference>
<dbReference type="Pfam" id="PF00854">
    <property type="entry name" value="PTR2"/>
    <property type="match status" value="1"/>
</dbReference>
<keyword evidence="7" id="KW-1185">Reference proteome</keyword>
<evidence type="ECO:0000256" key="2">
    <source>
        <dbReference type="ARBA" id="ARBA00022692"/>
    </source>
</evidence>
<name>A0A9P0IP32_APHGO</name>
<dbReference type="InterPro" id="IPR036259">
    <property type="entry name" value="MFS_trans_sf"/>
</dbReference>
<keyword evidence="3 5" id="KW-1133">Transmembrane helix</keyword>
<sequence>MLFWSTVQIKNTLLTNFMALYSLVFISIGVGAIKCCIAAFGVDQLIGNNQNVTSTQVHGFFSTFLLFYTLRRVIRNDYFTNHQQNFVVQGPQYQRIYYQIWTGGYHNVNLNK</sequence>
<reference evidence="6" key="2">
    <citation type="submission" date="2022-10" db="EMBL/GenBank/DDBJ databases">
        <authorList>
            <consortium name="ENA_rothamsted_submissions"/>
            <consortium name="culmorum"/>
            <person name="King R."/>
        </authorList>
    </citation>
    <scope>NUCLEOTIDE SEQUENCE</scope>
</reference>
<evidence type="ECO:0000256" key="5">
    <source>
        <dbReference type="SAM" id="Phobius"/>
    </source>
</evidence>
<dbReference type="InterPro" id="IPR000109">
    <property type="entry name" value="POT_fam"/>
</dbReference>
<keyword evidence="2 5" id="KW-0812">Transmembrane</keyword>
<dbReference type="GO" id="GO:0016020">
    <property type="term" value="C:membrane"/>
    <property type="evidence" value="ECO:0007669"/>
    <property type="project" value="UniProtKB-SubCell"/>
</dbReference>
<keyword evidence="4 5" id="KW-0472">Membrane</keyword>
<feature type="transmembrane region" description="Helical" evidence="5">
    <location>
        <begin position="52"/>
        <end position="70"/>
    </location>
</feature>
<dbReference type="AlphaFoldDB" id="A0A9P0IP32"/>
<organism evidence="6 7">
    <name type="scientific">Aphis gossypii</name>
    <name type="common">Cotton aphid</name>
    <dbReference type="NCBI Taxonomy" id="80765"/>
    <lineage>
        <taxon>Eukaryota</taxon>
        <taxon>Metazoa</taxon>
        <taxon>Ecdysozoa</taxon>
        <taxon>Arthropoda</taxon>
        <taxon>Hexapoda</taxon>
        <taxon>Insecta</taxon>
        <taxon>Pterygota</taxon>
        <taxon>Neoptera</taxon>
        <taxon>Paraneoptera</taxon>
        <taxon>Hemiptera</taxon>
        <taxon>Sternorrhyncha</taxon>
        <taxon>Aphidomorpha</taxon>
        <taxon>Aphidoidea</taxon>
        <taxon>Aphididae</taxon>
        <taxon>Aphidini</taxon>
        <taxon>Aphis</taxon>
        <taxon>Aphis</taxon>
    </lineage>
</organism>
<evidence type="ECO:0000256" key="3">
    <source>
        <dbReference type="ARBA" id="ARBA00022989"/>
    </source>
</evidence>
<protein>
    <submittedName>
        <fullName evidence="6">Uncharacterized protein</fullName>
    </submittedName>
</protein>
<reference evidence="6" key="1">
    <citation type="submission" date="2022-02" db="EMBL/GenBank/DDBJ databases">
        <authorList>
            <person name="King R."/>
        </authorList>
    </citation>
    <scope>NUCLEOTIDE SEQUENCE</scope>
</reference>
<accession>A0A9P0IP32</accession>
<evidence type="ECO:0000313" key="6">
    <source>
        <dbReference type="EMBL" id="CAH1711318.1"/>
    </source>
</evidence>